<evidence type="ECO:0000256" key="1">
    <source>
        <dbReference type="ARBA" id="ARBA00008711"/>
    </source>
</evidence>
<evidence type="ECO:0000256" key="2">
    <source>
        <dbReference type="ARBA" id="ARBA00015377"/>
    </source>
</evidence>
<keyword evidence="5" id="KW-0489">Methyltransferase</keyword>
<keyword evidence="5" id="KW-0808">Transferase</keyword>
<gene>
    <name evidence="5" type="ORF">SAMN04488082_101318</name>
</gene>
<dbReference type="EMBL" id="FORX01000001">
    <property type="protein sequence ID" value="SFJ09938.1"/>
    <property type="molecule type" value="Genomic_DNA"/>
</dbReference>
<dbReference type="InterPro" id="IPR014048">
    <property type="entry name" value="MethylDNA_cys_MeTrfase_DNA-bd"/>
</dbReference>
<dbReference type="CDD" id="cd06445">
    <property type="entry name" value="ATase"/>
    <property type="match status" value="1"/>
</dbReference>
<dbReference type="Pfam" id="PF01035">
    <property type="entry name" value="DNA_binding_1"/>
    <property type="match status" value="1"/>
</dbReference>
<evidence type="ECO:0000313" key="5">
    <source>
        <dbReference type="EMBL" id="SFJ09938.1"/>
    </source>
</evidence>
<dbReference type="GO" id="GO:0006281">
    <property type="term" value="P:DNA repair"/>
    <property type="evidence" value="ECO:0007669"/>
    <property type="project" value="InterPro"/>
</dbReference>
<dbReference type="Proteomes" id="UP000198635">
    <property type="component" value="Unassembled WGS sequence"/>
</dbReference>
<feature type="domain" description="Methylated-DNA-[protein]-cysteine S-methyltransferase DNA binding" evidence="4">
    <location>
        <begin position="75"/>
        <end position="154"/>
    </location>
</feature>
<dbReference type="GO" id="GO:0008168">
    <property type="term" value="F:methyltransferase activity"/>
    <property type="evidence" value="ECO:0007669"/>
    <property type="project" value="UniProtKB-KW"/>
</dbReference>
<name>A0A1I3NKP3_9BACT</name>
<evidence type="ECO:0000256" key="3">
    <source>
        <dbReference type="ARBA" id="ARBA00022763"/>
    </source>
</evidence>
<dbReference type="PANTHER" id="PTHR46460">
    <property type="entry name" value="METHYLATED-DNA--PROTEIN-CYSTEINE METHYLTRANSFERASE"/>
    <property type="match status" value="1"/>
</dbReference>
<dbReference type="RefSeq" id="WP_092372381.1">
    <property type="nucleotide sequence ID" value="NZ_FORX01000001.1"/>
</dbReference>
<dbReference type="AlphaFoldDB" id="A0A1I3NKP3"/>
<sequence length="159" mass="17514">MNDFSETFANRWFSVTFVWRDGLLVQTDLSAELKAATPPKSPYGAVLERIVTQYGDLHADEWPDLPLDRRNLSEFTMTVLDNLRLHAPRGIVTTYGRLAALCGSPRAARAVGGVMARNPWPLLYPCHRVLAANLGLGGFGPGIELKKTLLTLEKAPLPT</sequence>
<dbReference type="SUPFAM" id="SSF46767">
    <property type="entry name" value="Methylated DNA-protein cysteine methyltransferase, C-terminal domain"/>
    <property type="match status" value="1"/>
</dbReference>
<keyword evidence="6" id="KW-1185">Reference proteome</keyword>
<evidence type="ECO:0000313" key="6">
    <source>
        <dbReference type="Proteomes" id="UP000198635"/>
    </source>
</evidence>
<dbReference type="Gene3D" id="1.10.10.10">
    <property type="entry name" value="Winged helix-like DNA-binding domain superfamily/Winged helix DNA-binding domain"/>
    <property type="match status" value="1"/>
</dbReference>
<dbReference type="InterPro" id="IPR036388">
    <property type="entry name" value="WH-like_DNA-bd_sf"/>
</dbReference>
<organism evidence="5 6">
    <name type="scientific">Desulfomicrobium apsheronum</name>
    <dbReference type="NCBI Taxonomy" id="52560"/>
    <lineage>
        <taxon>Bacteria</taxon>
        <taxon>Pseudomonadati</taxon>
        <taxon>Thermodesulfobacteriota</taxon>
        <taxon>Desulfovibrionia</taxon>
        <taxon>Desulfovibrionales</taxon>
        <taxon>Desulfomicrobiaceae</taxon>
        <taxon>Desulfomicrobium</taxon>
    </lineage>
</organism>
<dbReference type="GO" id="GO:0032259">
    <property type="term" value="P:methylation"/>
    <property type="evidence" value="ECO:0007669"/>
    <property type="project" value="UniProtKB-KW"/>
</dbReference>
<comment type="similarity">
    <text evidence="1">Belongs to the MGMT family.</text>
</comment>
<reference evidence="6" key="1">
    <citation type="submission" date="2016-10" db="EMBL/GenBank/DDBJ databases">
        <authorList>
            <person name="Varghese N."/>
            <person name="Submissions S."/>
        </authorList>
    </citation>
    <scope>NUCLEOTIDE SEQUENCE [LARGE SCALE GENOMIC DNA]</scope>
    <source>
        <strain evidence="6">DSM 5918</strain>
    </source>
</reference>
<dbReference type="InterPro" id="IPR036217">
    <property type="entry name" value="MethylDNA_cys_MeTrfase_DNAb"/>
</dbReference>
<accession>A0A1I3NKP3</accession>
<dbReference type="NCBIfam" id="TIGR00589">
    <property type="entry name" value="ogt"/>
    <property type="match status" value="1"/>
</dbReference>
<evidence type="ECO:0000259" key="4">
    <source>
        <dbReference type="Pfam" id="PF01035"/>
    </source>
</evidence>
<proteinExistence type="inferred from homology"/>
<dbReference type="STRING" id="52560.SAMN04488082_101318"/>
<keyword evidence="3" id="KW-0227">DNA damage</keyword>
<dbReference type="PANTHER" id="PTHR46460:SF1">
    <property type="entry name" value="METHYLATED-DNA--PROTEIN-CYSTEINE METHYLTRANSFERASE"/>
    <property type="match status" value="1"/>
</dbReference>
<protein>
    <recommendedName>
        <fullName evidence="2">Methylated-DNA--protein-cysteine methyltransferase</fullName>
    </recommendedName>
</protein>